<comment type="caution">
    <text evidence="8">The sequence shown here is derived from an EMBL/GenBank/DDBJ whole genome shotgun (WGS) entry which is preliminary data.</text>
</comment>
<dbReference type="PANTHER" id="PTHR39321:SF3">
    <property type="entry name" value="PHOSPHOPANTETHEINE ADENYLYLTRANSFERASE"/>
    <property type="match status" value="1"/>
</dbReference>
<evidence type="ECO:0000256" key="7">
    <source>
        <dbReference type="ARBA" id="ARBA00023027"/>
    </source>
</evidence>
<evidence type="ECO:0000256" key="6">
    <source>
        <dbReference type="ARBA" id="ARBA00022840"/>
    </source>
</evidence>
<evidence type="ECO:0000256" key="2">
    <source>
        <dbReference type="ARBA" id="ARBA00022642"/>
    </source>
</evidence>
<sequence>MDRQTGAPLYLQTAEAFTEQIFLQRLNMPRADAERLFGGADWHQILRDITPIQSRISCAAALAAFRPLLDRVAPEPAEGWLPYAYQAARSLLYPAADPGHTAVQRDGALCLLQFLQVLFDAERTCLPFDFWLDFDFCTEEELRRSGVAEEYRLFRRRFRAEHIYEMLRLSREVTPFRTLDHIAGVHYVAMRVARAFHASGGLIDLGLISGAALGHDLGKFGCKPGERVPYLHYYYTDQWFTRRGLTALGHIAANHSVWDLEIENLSSESLALVYADFRVKQTYDAQHREIPCLYSLQEAFDVILGKLDNVDDAKRLRYQYVYAKLRDFEDYLISYGVDTTLRTAGGPPVPMKNAALLNAQEVVAALRRTAVDHNIRLMHRLGHEQLFGNTLEAARGEKDPARLQAYVSIFEEYFTYWNASQKQQTLDFLYELLLIPDGDIRRRAAALIGRILAAFRLGYQKEPPADAPPDPEEDLPFQLWAEYLEKLIDPDRRLTPRQISMIRYQAKTAVDALLMNCSDADAPRFARELFRHYRRPELVDADAAFALLDTVLSLPLGRVSPEDLHLLTGFSVWWLERGGLPQKAAALRLFRHLLTILDPDGRDAGAITAAVEAADCQDCTPLLFLQARLGAQLGLDVSRQRARLDQPEAVSNVFLDNLKSATPWVLKAVGVEYLLDQVEQGDHANVLHIATHFSNLMKVSENIVVRRMAGASLLAVAPVLTPDRRNEVAVELSKVLETGQTEISQYIPAYLGQFALWLTPRELDEIIDQMQLLLSFSNTVIVAAALATVGSMLEHYAVYAGRFGESQEVLHSRWKRLAGLLLKGLASYRQSVRQEALQILGEHIFGSQVLSYEGKAALFTLMAKKILFLLGEQPEQELSFFYTAAALSHIYRFIVSYRIESGDFPFYTPARVAFFPGTFDPFSLSHKGIVQEIRDLGLEVYLAIDEFSWSKKAQPSLVRRQIVSMSVADEFDVYLFPHDIPVNLATPADLDRLRAVFAGRELYLAVGSDVVANASSYRAAPSEGSVHSLNHIVFRRSSNAEGHEIDADLSCITGRVIQLQLPTHLEDISSTRIRENIDLGRDISSLIDPVVQDFIYRNSLYLREPQYKQILRAGDLEFSLISQPDRRLWEELTEVLLQDQGQPPEIDPRDGVCILRDTGPRPRVLGFLTMRTVNSGGLYEALGDAALADYIRKHTAGRIQLLTGLYMVRSPGGNYDVGQLLMTEALSRSMGDDCGYAVWHAPASDAVLDLLERQGFVRAELPSAKPLLLVDMRSPSVLLQNIPTTLKEPFSSDPGVLAAVRTAHCRMQRALTGMYPGSLILSLNAEVIYHRLVRKIVDLNGVSPEPTVPRVLGPKMCVPFGKILRGNAIPNTVTKTIHTDKVFAQDLRSFTIENFPGYAPLESQIRTVHSFRRPVILVDDLLHSGNRINALDPLFRQEGVVIDRVLVGLLSGRGRDLMAAKGRSVDCVYFVPNLRSWFVESTMYPFIGGDTVGHDEPSVPGLTPAVNLILPYAFPRFYKDCGREAVFRFSRACLENARDILLALETTFRERYARNLTLSRLSEAVILPLSPDKGSCLHYDPSLPASVFLQNDLRMLLRMRNVLE</sequence>
<dbReference type="Proteomes" id="UP000823824">
    <property type="component" value="Unassembled WGS sequence"/>
</dbReference>
<reference evidence="8" key="1">
    <citation type="journal article" date="2021" name="PeerJ">
        <title>Extensive microbial diversity within the chicken gut microbiome revealed by metagenomics and culture.</title>
        <authorList>
            <person name="Gilroy R."/>
            <person name="Ravi A."/>
            <person name="Getino M."/>
            <person name="Pursley I."/>
            <person name="Horton D.L."/>
            <person name="Alikhan N.F."/>
            <person name="Baker D."/>
            <person name="Gharbi K."/>
            <person name="Hall N."/>
            <person name="Watson M."/>
            <person name="Adriaenssens E.M."/>
            <person name="Foster-Nyarko E."/>
            <person name="Jarju S."/>
            <person name="Secka A."/>
            <person name="Antonio M."/>
            <person name="Oren A."/>
            <person name="Chaudhuri R.R."/>
            <person name="La Ragione R."/>
            <person name="Hildebrand F."/>
            <person name="Pallen M.J."/>
        </authorList>
    </citation>
    <scope>NUCLEOTIDE SEQUENCE</scope>
    <source>
        <strain evidence="8">ChiBcec18-1249</strain>
    </source>
</reference>
<dbReference type="EMBL" id="DWZJ01000088">
    <property type="protein sequence ID" value="HJB13971.1"/>
    <property type="molecule type" value="Genomic_DNA"/>
</dbReference>
<keyword evidence="3" id="KW-0808">Transferase</keyword>
<dbReference type="Gene3D" id="3.40.50.620">
    <property type="entry name" value="HUPs"/>
    <property type="match status" value="1"/>
</dbReference>
<dbReference type="InterPro" id="IPR005248">
    <property type="entry name" value="NadD/NMNAT"/>
</dbReference>
<dbReference type="InterPro" id="IPR014729">
    <property type="entry name" value="Rossmann-like_a/b/a_fold"/>
</dbReference>
<comment type="pathway">
    <text evidence="1">Cofactor biosynthesis; NAD(+) biosynthesis.</text>
</comment>
<protein>
    <submittedName>
        <fullName evidence="8">Cytidyltransferase-related domain protein</fullName>
    </submittedName>
</protein>
<dbReference type="GO" id="GO:0009435">
    <property type="term" value="P:NAD+ biosynthetic process"/>
    <property type="evidence" value="ECO:0007669"/>
    <property type="project" value="InterPro"/>
</dbReference>
<dbReference type="PANTHER" id="PTHR39321">
    <property type="entry name" value="NICOTINATE-NUCLEOTIDE ADENYLYLTRANSFERASE-RELATED"/>
    <property type="match status" value="1"/>
</dbReference>
<evidence type="ECO:0000256" key="5">
    <source>
        <dbReference type="ARBA" id="ARBA00022741"/>
    </source>
</evidence>
<reference evidence="8" key="2">
    <citation type="submission" date="2021-04" db="EMBL/GenBank/DDBJ databases">
        <authorList>
            <person name="Gilroy R."/>
        </authorList>
    </citation>
    <scope>NUCLEOTIDE SEQUENCE</scope>
    <source>
        <strain evidence="8">ChiBcec18-1249</strain>
    </source>
</reference>
<dbReference type="InterPro" id="IPR016024">
    <property type="entry name" value="ARM-type_fold"/>
</dbReference>
<evidence type="ECO:0000256" key="4">
    <source>
        <dbReference type="ARBA" id="ARBA00022695"/>
    </source>
</evidence>
<keyword evidence="5" id="KW-0547">Nucleotide-binding</keyword>
<dbReference type="SUPFAM" id="SSF52374">
    <property type="entry name" value="Nucleotidylyl transferase"/>
    <property type="match status" value="1"/>
</dbReference>
<proteinExistence type="predicted"/>
<evidence type="ECO:0000313" key="8">
    <source>
        <dbReference type="EMBL" id="HJB13971.1"/>
    </source>
</evidence>
<organism evidence="8 9">
    <name type="scientific">Candidatus Oscillibacter excrementigallinarum</name>
    <dbReference type="NCBI Taxonomy" id="2838716"/>
    <lineage>
        <taxon>Bacteria</taxon>
        <taxon>Bacillati</taxon>
        <taxon>Bacillota</taxon>
        <taxon>Clostridia</taxon>
        <taxon>Eubacteriales</taxon>
        <taxon>Oscillospiraceae</taxon>
        <taxon>Oscillibacter</taxon>
    </lineage>
</organism>
<evidence type="ECO:0000313" key="9">
    <source>
        <dbReference type="Proteomes" id="UP000823824"/>
    </source>
</evidence>
<keyword evidence="7" id="KW-0520">NAD</keyword>
<keyword evidence="4" id="KW-0548">Nucleotidyltransferase</keyword>
<dbReference type="SUPFAM" id="SSF48371">
    <property type="entry name" value="ARM repeat"/>
    <property type="match status" value="1"/>
</dbReference>
<dbReference type="GO" id="GO:0005524">
    <property type="term" value="F:ATP binding"/>
    <property type="evidence" value="ECO:0007669"/>
    <property type="project" value="UniProtKB-KW"/>
</dbReference>
<keyword evidence="6" id="KW-0067">ATP-binding</keyword>
<name>A0A9D2RSQ2_9FIRM</name>
<dbReference type="GO" id="GO:0016779">
    <property type="term" value="F:nucleotidyltransferase activity"/>
    <property type="evidence" value="ECO:0007669"/>
    <property type="project" value="UniProtKB-KW"/>
</dbReference>
<accession>A0A9D2RSQ2</accession>
<keyword evidence="2" id="KW-0662">Pyridine nucleotide biosynthesis</keyword>
<evidence type="ECO:0000256" key="1">
    <source>
        <dbReference type="ARBA" id="ARBA00004790"/>
    </source>
</evidence>
<dbReference type="SUPFAM" id="SSF109604">
    <property type="entry name" value="HD-domain/PDEase-like"/>
    <property type="match status" value="1"/>
</dbReference>
<gene>
    <name evidence="8" type="ORF">H9787_09715</name>
</gene>
<evidence type="ECO:0000256" key="3">
    <source>
        <dbReference type="ARBA" id="ARBA00022679"/>
    </source>
</evidence>